<proteinExistence type="predicted"/>
<accession>A0A1U7PZC5</accession>
<reference evidence="3" key="1">
    <citation type="submission" date="2016-10" db="EMBL/GenBank/DDBJ databases">
        <authorList>
            <person name="Varghese N."/>
            <person name="Submissions S."/>
        </authorList>
    </citation>
    <scope>NUCLEOTIDE SEQUENCE [LARGE SCALE GENOMIC DNA]</scope>
    <source>
        <strain evidence="3">DSM 19482</strain>
    </source>
</reference>
<name>A0A1U7PZC5_9FLAO</name>
<evidence type="ECO:0000313" key="3">
    <source>
        <dbReference type="Proteomes" id="UP000187261"/>
    </source>
</evidence>
<keyword evidence="3" id="KW-1185">Reference proteome</keyword>
<protein>
    <submittedName>
        <fullName evidence="2">Uncharacterized protein</fullName>
    </submittedName>
</protein>
<dbReference type="AlphaFoldDB" id="A0A1U7PZC5"/>
<feature type="compositionally biased region" description="Basic and acidic residues" evidence="1">
    <location>
        <begin position="1"/>
        <end position="35"/>
    </location>
</feature>
<dbReference type="STRING" id="1121284.SAMN05660493_02120"/>
<dbReference type="EMBL" id="FTPU01000022">
    <property type="protein sequence ID" value="SIT97403.1"/>
    <property type="molecule type" value="Genomic_DNA"/>
</dbReference>
<feature type="region of interest" description="Disordered" evidence="1">
    <location>
        <begin position="1"/>
        <end position="39"/>
    </location>
</feature>
<gene>
    <name evidence="2" type="ORF">SAMN05660493_02120</name>
</gene>
<organism evidence="2 3">
    <name type="scientific">Epilithonimonas bovis DSM 19482</name>
    <dbReference type="NCBI Taxonomy" id="1121284"/>
    <lineage>
        <taxon>Bacteria</taxon>
        <taxon>Pseudomonadati</taxon>
        <taxon>Bacteroidota</taxon>
        <taxon>Flavobacteriia</taxon>
        <taxon>Flavobacteriales</taxon>
        <taxon>Weeksellaceae</taxon>
        <taxon>Chryseobacterium group</taxon>
        <taxon>Epilithonimonas</taxon>
    </lineage>
</organism>
<evidence type="ECO:0000313" key="2">
    <source>
        <dbReference type="EMBL" id="SIT97403.1"/>
    </source>
</evidence>
<evidence type="ECO:0000256" key="1">
    <source>
        <dbReference type="SAM" id="MobiDB-lite"/>
    </source>
</evidence>
<sequence length="52" mass="6034">MAKLLSEKEKSGVTIEEGKPRYNKETETAIKEARNRKTSSVDLENFRKELYS</sequence>
<dbReference type="Proteomes" id="UP000187261">
    <property type="component" value="Unassembled WGS sequence"/>
</dbReference>